<evidence type="ECO:0000259" key="7">
    <source>
        <dbReference type="PROSITE" id="PS50850"/>
    </source>
</evidence>
<name>A0ABU6P2N1_9BACI</name>
<feature type="transmembrane region" description="Helical" evidence="6">
    <location>
        <begin position="166"/>
        <end position="184"/>
    </location>
</feature>
<feature type="transmembrane region" description="Helical" evidence="6">
    <location>
        <begin position="210"/>
        <end position="231"/>
    </location>
</feature>
<dbReference type="EMBL" id="JARTFS010000018">
    <property type="protein sequence ID" value="MED4403609.1"/>
    <property type="molecule type" value="Genomic_DNA"/>
</dbReference>
<keyword evidence="9" id="KW-1185">Reference proteome</keyword>
<feature type="transmembrane region" description="Helical" evidence="6">
    <location>
        <begin position="98"/>
        <end position="121"/>
    </location>
</feature>
<dbReference type="PANTHER" id="PTHR23523:SF2">
    <property type="entry name" value="2-NITROIMIDAZOLE TRANSPORTER"/>
    <property type="match status" value="1"/>
</dbReference>
<evidence type="ECO:0000256" key="3">
    <source>
        <dbReference type="ARBA" id="ARBA00022692"/>
    </source>
</evidence>
<dbReference type="InterPro" id="IPR020846">
    <property type="entry name" value="MFS_dom"/>
</dbReference>
<evidence type="ECO:0000256" key="1">
    <source>
        <dbReference type="ARBA" id="ARBA00004651"/>
    </source>
</evidence>
<dbReference type="RefSeq" id="WP_328015808.1">
    <property type="nucleotide sequence ID" value="NZ_JARTFS010000018.1"/>
</dbReference>
<proteinExistence type="predicted"/>
<accession>A0ABU6P2N1</accession>
<feature type="transmembrane region" description="Helical" evidence="6">
    <location>
        <begin position="274"/>
        <end position="292"/>
    </location>
</feature>
<dbReference type="Proteomes" id="UP001342826">
    <property type="component" value="Unassembled WGS sequence"/>
</dbReference>
<keyword evidence="3 6" id="KW-0812">Transmembrane</keyword>
<evidence type="ECO:0000256" key="6">
    <source>
        <dbReference type="SAM" id="Phobius"/>
    </source>
</evidence>
<feature type="transmembrane region" description="Helical" evidence="6">
    <location>
        <begin position="298"/>
        <end position="318"/>
    </location>
</feature>
<feature type="transmembrane region" description="Helical" evidence="6">
    <location>
        <begin position="75"/>
        <end position="92"/>
    </location>
</feature>
<keyword evidence="5 6" id="KW-0472">Membrane</keyword>
<keyword evidence="4 6" id="KW-1133">Transmembrane helix</keyword>
<dbReference type="InterPro" id="IPR036259">
    <property type="entry name" value="MFS_trans_sf"/>
</dbReference>
<dbReference type="PROSITE" id="PS50850">
    <property type="entry name" value="MFS"/>
    <property type="match status" value="1"/>
</dbReference>
<comment type="subcellular location">
    <subcellularLocation>
        <location evidence="1">Cell membrane</location>
        <topology evidence="1">Multi-pass membrane protein</topology>
    </subcellularLocation>
</comment>
<feature type="domain" description="Major facilitator superfamily (MFS) profile" evidence="7">
    <location>
        <begin position="5"/>
        <end position="387"/>
    </location>
</feature>
<evidence type="ECO:0000256" key="5">
    <source>
        <dbReference type="ARBA" id="ARBA00023136"/>
    </source>
</evidence>
<dbReference type="InterPro" id="IPR011701">
    <property type="entry name" value="MFS"/>
</dbReference>
<evidence type="ECO:0000256" key="4">
    <source>
        <dbReference type="ARBA" id="ARBA00022989"/>
    </source>
</evidence>
<evidence type="ECO:0000313" key="8">
    <source>
        <dbReference type="EMBL" id="MED4403609.1"/>
    </source>
</evidence>
<gene>
    <name evidence="8" type="ORF">P9271_20065</name>
</gene>
<feature type="transmembrane region" description="Helical" evidence="6">
    <location>
        <begin position="339"/>
        <end position="355"/>
    </location>
</feature>
<comment type="caution">
    <text evidence="8">The sequence shown here is derived from an EMBL/GenBank/DDBJ whole genome shotgun (WGS) entry which is preliminary data.</text>
</comment>
<sequence>MKNTKNILMMIALFIVSLNLRPAIASIAPLLETIRNDLGMSASVASLLTTIPVFCMGIFSPIAAKLGVRFGMERVIGWALVLIGIGTFLRLFTNTSTILLVTAFLAGVGIAATGPLLSGFIKKYFSENAPTLIAFQTVAITFGASLSAGVTAPIEHGIASWKGALSIWAILALVALPVWWFFVLRNVKKEKKDTAVSAKRGKLPWGNKKAWLLTMSFALMSMMFYTLTAWVPPIVHNMGYSQVYAGNTLTVLTAVQIPLSLLLPVLLKWQPSRLLWLVTGSVLELVGLFMIFFGVEPWVAVIFLGIGAGILFPLNMILPIDMTTTGEEAAGWSAMTQSAGYMIGASGPLILGRIFDTTGSFHYAIIFMIAVVSIMMVIQFMAVPRKEKQLEEAVSVKA</sequence>
<feature type="transmembrane region" description="Helical" evidence="6">
    <location>
        <begin position="41"/>
        <end position="63"/>
    </location>
</feature>
<dbReference type="Gene3D" id="1.20.1250.20">
    <property type="entry name" value="MFS general substrate transporter like domains"/>
    <property type="match status" value="2"/>
</dbReference>
<feature type="transmembrane region" description="Helical" evidence="6">
    <location>
        <begin position="133"/>
        <end position="154"/>
    </location>
</feature>
<feature type="transmembrane region" description="Helical" evidence="6">
    <location>
        <begin position="361"/>
        <end position="383"/>
    </location>
</feature>
<protein>
    <submittedName>
        <fullName evidence="8">MFS transporter</fullName>
    </submittedName>
</protein>
<dbReference type="InterPro" id="IPR052524">
    <property type="entry name" value="MFS_Cyanate_Porter"/>
</dbReference>
<reference evidence="8 9" key="1">
    <citation type="submission" date="2023-03" db="EMBL/GenBank/DDBJ databases">
        <title>Bacillus Genome Sequencing.</title>
        <authorList>
            <person name="Dunlap C."/>
        </authorList>
    </citation>
    <scope>NUCLEOTIDE SEQUENCE [LARGE SCALE GENOMIC DNA]</scope>
    <source>
        <strain evidence="8 9">NRS-1717</strain>
    </source>
</reference>
<organism evidence="8 9">
    <name type="scientific">Metabacillus fastidiosus</name>
    <dbReference type="NCBI Taxonomy" id="1458"/>
    <lineage>
        <taxon>Bacteria</taxon>
        <taxon>Bacillati</taxon>
        <taxon>Bacillota</taxon>
        <taxon>Bacilli</taxon>
        <taxon>Bacillales</taxon>
        <taxon>Bacillaceae</taxon>
        <taxon>Metabacillus</taxon>
    </lineage>
</organism>
<keyword evidence="2" id="KW-0813">Transport</keyword>
<evidence type="ECO:0000256" key="2">
    <source>
        <dbReference type="ARBA" id="ARBA00022448"/>
    </source>
</evidence>
<feature type="transmembrane region" description="Helical" evidence="6">
    <location>
        <begin position="243"/>
        <end position="267"/>
    </location>
</feature>
<dbReference type="Pfam" id="PF07690">
    <property type="entry name" value="MFS_1"/>
    <property type="match status" value="1"/>
</dbReference>
<evidence type="ECO:0000313" key="9">
    <source>
        <dbReference type="Proteomes" id="UP001342826"/>
    </source>
</evidence>
<dbReference type="SUPFAM" id="SSF103473">
    <property type="entry name" value="MFS general substrate transporter"/>
    <property type="match status" value="1"/>
</dbReference>
<dbReference type="PANTHER" id="PTHR23523">
    <property type="match status" value="1"/>
</dbReference>